<dbReference type="PROSITE" id="PS51257">
    <property type="entry name" value="PROKAR_LIPOPROTEIN"/>
    <property type="match status" value="1"/>
</dbReference>
<organism evidence="2 3">
    <name type="scientific">Chitinophaga flava</name>
    <dbReference type="NCBI Taxonomy" id="2259036"/>
    <lineage>
        <taxon>Bacteria</taxon>
        <taxon>Pseudomonadati</taxon>
        <taxon>Bacteroidota</taxon>
        <taxon>Chitinophagia</taxon>
        <taxon>Chitinophagales</taxon>
        <taxon>Chitinophagaceae</taxon>
        <taxon>Chitinophaga</taxon>
    </lineage>
</organism>
<dbReference type="InterPro" id="IPR015915">
    <property type="entry name" value="Kelch-typ_b-propeller"/>
</dbReference>
<reference evidence="2 3" key="1">
    <citation type="submission" date="2018-05" db="EMBL/GenBank/DDBJ databases">
        <title>Chitinophaga sp. K3CV102501T nov., isolated from isolated from a monsoon evergreen broad-leaved forest soil.</title>
        <authorList>
            <person name="Lv Y."/>
        </authorList>
    </citation>
    <scope>NUCLEOTIDE SEQUENCE [LARGE SCALE GENOMIC DNA]</scope>
    <source>
        <strain evidence="2 3">GDMCC 1.1325</strain>
    </source>
</reference>
<keyword evidence="3" id="KW-1185">Reference proteome</keyword>
<comment type="caution">
    <text evidence="2">The sequence shown here is derived from an EMBL/GenBank/DDBJ whole genome shotgun (WGS) entry which is preliminary data.</text>
</comment>
<dbReference type="OrthoDB" id="103335at2"/>
<evidence type="ECO:0000313" key="2">
    <source>
        <dbReference type="EMBL" id="RBL88610.1"/>
    </source>
</evidence>
<feature type="signal peptide" evidence="1">
    <location>
        <begin position="1"/>
        <end position="26"/>
    </location>
</feature>
<dbReference type="AlphaFoldDB" id="A0A365XR44"/>
<gene>
    <name evidence="2" type="ORF">DF182_18735</name>
</gene>
<protein>
    <submittedName>
        <fullName evidence="2">Galactose oxidase</fullName>
    </submittedName>
</protein>
<dbReference type="InterPro" id="IPR006652">
    <property type="entry name" value="Kelch_1"/>
</dbReference>
<keyword evidence="1" id="KW-0732">Signal</keyword>
<dbReference type="PANTHER" id="PTHR45632">
    <property type="entry name" value="LD33804P"/>
    <property type="match status" value="1"/>
</dbReference>
<sequence>MLMRYLKGYSLLLVASLMACSKSSTTTDKIGNWIKRSEFEGVGRSAAASFVIDNKAYVGTGYDGENRLQDFWVYDVDLNQWTQKAALPGVGRSGAVGMAMAGKGYVGTGYDGLNKLSDFYQYDPASNTWARKADFAGTARYGAVSFALNDKGYIATGYDGNWLKDNWRYDPASNAWTQVQSLTSGKRQDGNAFVIGNKAYVCMGTANGTYVSDFYAFDGGTETWTALRAIDNVSDQSYDDNYNFKGSGAAAFAMRGLGYIATGTKTGLSTAVWEYNPGTDLWVQKTDFEGAARNGATGFTVKDRGFVVLGTSSSQPFDNMFEFDPTAPYNQYD</sequence>
<dbReference type="Proteomes" id="UP000253410">
    <property type="component" value="Unassembled WGS sequence"/>
</dbReference>
<accession>A0A365XR44</accession>
<dbReference type="EMBL" id="QFFJ01000002">
    <property type="protein sequence ID" value="RBL88610.1"/>
    <property type="molecule type" value="Genomic_DNA"/>
</dbReference>
<dbReference type="Pfam" id="PF01344">
    <property type="entry name" value="Kelch_1"/>
    <property type="match status" value="2"/>
</dbReference>
<dbReference type="SUPFAM" id="SSF117281">
    <property type="entry name" value="Kelch motif"/>
    <property type="match status" value="1"/>
</dbReference>
<feature type="chain" id="PRO_5016635718" evidence="1">
    <location>
        <begin position="27"/>
        <end position="333"/>
    </location>
</feature>
<proteinExistence type="predicted"/>
<evidence type="ECO:0000256" key="1">
    <source>
        <dbReference type="SAM" id="SignalP"/>
    </source>
</evidence>
<evidence type="ECO:0000313" key="3">
    <source>
        <dbReference type="Proteomes" id="UP000253410"/>
    </source>
</evidence>
<name>A0A365XR44_9BACT</name>
<dbReference type="Gene3D" id="2.120.10.80">
    <property type="entry name" value="Kelch-type beta propeller"/>
    <property type="match status" value="2"/>
</dbReference>